<proteinExistence type="predicted"/>
<dbReference type="RefSeq" id="WP_123146671.1">
    <property type="nucleotide sequence ID" value="NZ_FUIG01000013.1"/>
</dbReference>
<evidence type="ECO:0000256" key="1">
    <source>
        <dbReference type="SAM" id="MobiDB-lite"/>
    </source>
</evidence>
<keyword evidence="3" id="KW-1185">Reference proteome</keyword>
<evidence type="ECO:0000313" key="2">
    <source>
        <dbReference type="EMBL" id="SJM29089.1"/>
    </source>
</evidence>
<name>A0A2P9AD72_9HYPH</name>
<protein>
    <submittedName>
        <fullName evidence="2">Uncharacterized protein</fullName>
    </submittedName>
</protein>
<evidence type="ECO:0000313" key="3">
    <source>
        <dbReference type="Proteomes" id="UP000245698"/>
    </source>
</evidence>
<organism evidence="2 3">
    <name type="scientific">Mesorhizobium delmotii</name>
    <dbReference type="NCBI Taxonomy" id="1631247"/>
    <lineage>
        <taxon>Bacteria</taxon>
        <taxon>Pseudomonadati</taxon>
        <taxon>Pseudomonadota</taxon>
        <taxon>Alphaproteobacteria</taxon>
        <taxon>Hyphomicrobiales</taxon>
        <taxon>Phyllobacteriaceae</taxon>
        <taxon>Mesorhizobium</taxon>
    </lineage>
</organism>
<reference evidence="3" key="1">
    <citation type="submission" date="2016-12" db="EMBL/GenBank/DDBJ databases">
        <authorList>
            <person name="Brunel B."/>
        </authorList>
    </citation>
    <scope>NUCLEOTIDE SEQUENCE [LARGE SCALE GENOMIC DNA]</scope>
</reference>
<dbReference type="EMBL" id="FUIG01000013">
    <property type="protein sequence ID" value="SJM29089.1"/>
    <property type="molecule type" value="Genomic_DNA"/>
</dbReference>
<feature type="region of interest" description="Disordered" evidence="1">
    <location>
        <begin position="39"/>
        <end position="64"/>
    </location>
</feature>
<accession>A0A2P9AD72</accession>
<gene>
    <name evidence="2" type="ORF">BQ8482_111019</name>
</gene>
<sequence length="64" mass="7513">MADDDLKRADILKDPLIRQMMRADRVSLREMRKLLQDAARSHRLHGKDEPLRPQEALPLTAPRR</sequence>
<dbReference type="Proteomes" id="UP000245698">
    <property type="component" value="Unassembled WGS sequence"/>
</dbReference>
<dbReference type="AlphaFoldDB" id="A0A2P9AD72"/>